<dbReference type="GO" id="GO:0000976">
    <property type="term" value="F:transcription cis-regulatory region binding"/>
    <property type="evidence" value="ECO:0007669"/>
    <property type="project" value="TreeGrafter"/>
</dbReference>
<dbReference type="InterPro" id="IPR036388">
    <property type="entry name" value="WH-like_DNA-bd_sf"/>
</dbReference>
<dbReference type="CDD" id="cd00383">
    <property type="entry name" value="trans_reg_C"/>
    <property type="match status" value="1"/>
</dbReference>
<dbReference type="GO" id="GO:0006355">
    <property type="term" value="P:regulation of DNA-templated transcription"/>
    <property type="evidence" value="ECO:0007669"/>
    <property type="project" value="InterPro"/>
</dbReference>
<evidence type="ECO:0000259" key="6">
    <source>
        <dbReference type="PROSITE" id="PS50110"/>
    </source>
</evidence>
<feature type="DNA-binding region" description="OmpR/PhoB-type" evidence="5">
    <location>
        <begin position="124"/>
        <end position="218"/>
    </location>
</feature>
<evidence type="ECO:0000256" key="2">
    <source>
        <dbReference type="ARBA" id="ARBA00023125"/>
    </source>
</evidence>
<gene>
    <name evidence="8" type="ORF">ASR47_10279</name>
</gene>
<dbReference type="Proteomes" id="UP000092713">
    <property type="component" value="Unassembled WGS sequence"/>
</dbReference>
<evidence type="ECO:0000256" key="4">
    <source>
        <dbReference type="PROSITE-ProRule" id="PRU00169"/>
    </source>
</evidence>
<keyword evidence="3" id="KW-0804">Transcription</keyword>
<reference evidence="8 9" key="1">
    <citation type="submission" date="2016-04" db="EMBL/GenBank/DDBJ databases">
        <title>Draft genome sequence of Janthinobacterium psychrotolerans sp. nov., isolated from freshwater sediments in Denmark.</title>
        <authorList>
            <person name="Gong X."/>
            <person name="Skrivergaard S."/>
            <person name="Korsgaard B.S."/>
            <person name="Schreiber L."/>
            <person name="Marshall I.P."/>
            <person name="Finster K."/>
            <person name="Schramm A."/>
        </authorList>
    </citation>
    <scope>NUCLEOTIDE SEQUENCE [LARGE SCALE GENOMIC DNA]</scope>
    <source>
        <strain evidence="8 9">S3-2</strain>
    </source>
</reference>
<feature type="domain" description="Response regulatory" evidence="6">
    <location>
        <begin position="2"/>
        <end position="116"/>
    </location>
</feature>
<evidence type="ECO:0000256" key="3">
    <source>
        <dbReference type="ARBA" id="ARBA00023163"/>
    </source>
</evidence>
<dbReference type="GO" id="GO:0032993">
    <property type="term" value="C:protein-DNA complex"/>
    <property type="evidence" value="ECO:0007669"/>
    <property type="project" value="TreeGrafter"/>
</dbReference>
<evidence type="ECO:0000313" key="9">
    <source>
        <dbReference type="Proteomes" id="UP000092713"/>
    </source>
</evidence>
<evidence type="ECO:0000256" key="5">
    <source>
        <dbReference type="PROSITE-ProRule" id="PRU01091"/>
    </source>
</evidence>
<dbReference type="AlphaFoldDB" id="A0A1A7CAB7"/>
<dbReference type="GO" id="GO:0000156">
    <property type="term" value="F:phosphorelay response regulator activity"/>
    <property type="evidence" value="ECO:0007669"/>
    <property type="project" value="TreeGrafter"/>
</dbReference>
<dbReference type="STRING" id="1747903.ASR47_10279"/>
<dbReference type="InterPro" id="IPR011006">
    <property type="entry name" value="CheY-like_superfamily"/>
</dbReference>
<dbReference type="Gene3D" id="3.40.50.2300">
    <property type="match status" value="1"/>
</dbReference>
<evidence type="ECO:0000259" key="7">
    <source>
        <dbReference type="PROSITE" id="PS51755"/>
    </source>
</evidence>
<keyword evidence="2 5" id="KW-0238">DNA-binding</keyword>
<sequence>MRLLLIEDDSLIGEIIEDHLHDECYAVDWLRDGQGAALALRTCTYDLVLLDLNLPGKAGIDLLLATRLSGQDLPVMIISGDHSKSACIEALNAGADDYLVKPFDLGELNARIRALLRRGRSRKSSTVSHGSLTLNLTSHEATFSGHLVKLPPRQFSVLRALLDEPGSVVTKRQIEEKLYCWGTEVQSNTVDAHIYQLRKKFGAGFIQTLRGVGYKVRLPS</sequence>
<feature type="modified residue" description="4-aspartylphosphate" evidence="4">
    <location>
        <position position="51"/>
    </location>
</feature>
<name>A0A1A7CAB7_9BURK</name>
<dbReference type="PROSITE" id="PS51755">
    <property type="entry name" value="OMPR_PHOB"/>
    <property type="match status" value="1"/>
</dbReference>
<dbReference type="SMART" id="SM00862">
    <property type="entry name" value="Trans_reg_C"/>
    <property type="match status" value="1"/>
</dbReference>
<keyword evidence="4" id="KW-0597">Phosphoprotein</keyword>
<accession>A0A1A7CAB7</accession>
<evidence type="ECO:0000313" key="8">
    <source>
        <dbReference type="EMBL" id="OBV41253.1"/>
    </source>
</evidence>
<dbReference type="SMART" id="SM00448">
    <property type="entry name" value="REC"/>
    <property type="match status" value="1"/>
</dbReference>
<keyword evidence="1" id="KW-0805">Transcription regulation</keyword>
<dbReference type="InterPro" id="IPR039420">
    <property type="entry name" value="WalR-like"/>
</dbReference>
<feature type="domain" description="OmpR/PhoB-type" evidence="7">
    <location>
        <begin position="124"/>
        <end position="218"/>
    </location>
</feature>
<dbReference type="PANTHER" id="PTHR48111">
    <property type="entry name" value="REGULATOR OF RPOS"/>
    <property type="match status" value="1"/>
</dbReference>
<protein>
    <submittedName>
        <fullName evidence="8">Two-component system, OmpR family, response regulator</fullName>
    </submittedName>
</protein>
<dbReference type="InterPro" id="IPR001789">
    <property type="entry name" value="Sig_transdc_resp-reg_receiver"/>
</dbReference>
<dbReference type="PANTHER" id="PTHR48111:SF67">
    <property type="entry name" value="TRANSCRIPTIONAL REGULATORY PROTEIN TCTD"/>
    <property type="match status" value="1"/>
</dbReference>
<dbReference type="Gene3D" id="1.10.10.10">
    <property type="entry name" value="Winged helix-like DNA-binding domain superfamily/Winged helix DNA-binding domain"/>
    <property type="match status" value="1"/>
</dbReference>
<organism evidence="8 9">
    <name type="scientific">Janthinobacterium psychrotolerans</name>
    <dbReference type="NCBI Taxonomy" id="1747903"/>
    <lineage>
        <taxon>Bacteria</taxon>
        <taxon>Pseudomonadati</taxon>
        <taxon>Pseudomonadota</taxon>
        <taxon>Betaproteobacteria</taxon>
        <taxon>Burkholderiales</taxon>
        <taxon>Oxalobacteraceae</taxon>
        <taxon>Janthinobacterium</taxon>
    </lineage>
</organism>
<comment type="caution">
    <text evidence="8">The sequence shown here is derived from an EMBL/GenBank/DDBJ whole genome shotgun (WGS) entry which is preliminary data.</text>
</comment>
<proteinExistence type="predicted"/>
<dbReference type="SUPFAM" id="SSF52172">
    <property type="entry name" value="CheY-like"/>
    <property type="match status" value="1"/>
</dbReference>
<dbReference type="GO" id="GO:0005829">
    <property type="term" value="C:cytosol"/>
    <property type="evidence" value="ECO:0007669"/>
    <property type="project" value="TreeGrafter"/>
</dbReference>
<dbReference type="Pfam" id="PF00072">
    <property type="entry name" value="Response_reg"/>
    <property type="match status" value="1"/>
</dbReference>
<dbReference type="Gene3D" id="6.10.250.690">
    <property type="match status" value="1"/>
</dbReference>
<dbReference type="RefSeq" id="WP_082988671.1">
    <property type="nucleotide sequence ID" value="NZ_LOCQ01000036.1"/>
</dbReference>
<dbReference type="Pfam" id="PF00486">
    <property type="entry name" value="Trans_reg_C"/>
    <property type="match status" value="1"/>
</dbReference>
<dbReference type="InterPro" id="IPR001867">
    <property type="entry name" value="OmpR/PhoB-type_DNA-bd"/>
</dbReference>
<keyword evidence="9" id="KW-1185">Reference proteome</keyword>
<dbReference type="EMBL" id="LOCQ01000036">
    <property type="protein sequence ID" value="OBV41253.1"/>
    <property type="molecule type" value="Genomic_DNA"/>
</dbReference>
<dbReference type="OrthoDB" id="9802426at2"/>
<evidence type="ECO:0000256" key="1">
    <source>
        <dbReference type="ARBA" id="ARBA00023015"/>
    </source>
</evidence>
<dbReference type="PROSITE" id="PS50110">
    <property type="entry name" value="RESPONSE_REGULATORY"/>
    <property type="match status" value="1"/>
</dbReference>